<comment type="caution">
    <text evidence="2">The sequence shown here is derived from an EMBL/GenBank/DDBJ whole genome shotgun (WGS) entry which is preliminary data.</text>
</comment>
<feature type="region of interest" description="Disordered" evidence="1">
    <location>
        <begin position="163"/>
        <end position="189"/>
    </location>
</feature>
<feature type="compositionally biased region" description="Low complexity" evidence="1">
    <location>
        <begin position="167"/>
        <end position="186"/>
    </location>
</feature>
<feature type="compositionally biased region" description="Low complexity" evidence="1">
    <location>
        <begin position="17"/>
        <end position="34"/>
    </location>
</feature>
<organism evidence="2 3">
    <name type="scientific">Pleuronectes platessa</name>
    <name type="common">European plaice</name>
    <dbReference type="NCBI Taxonomy" id="8262"/>
    <lineage>
        <taxon>Eukaryota</taxon>
        <taxon>Metazoa</taxon>
        <taxon>Chordata</taxon>
        <taxon>Craniata</taxon>
        <taxon>Vertebrata</taxon>
        <taxon>Euteleostomi</taxon>
        <taxon>Actinopterygii</taxon>
        <taxon>Neopterygii</taxon>
        <taxon>Teleostei</taxon>
        <taxon>Neoteleostei</taxon>
        <taxon>Acanthomorphata</taxon>
        <taxon>Carangaria</taxon>
        <taxon>Pleuronectiformes</taxon>
        <taxon>Pleuronectoidei</taxon>
        <taxon>Pleuronectidae</taxon>
        <taxon>Pleuronectes</taxon>
    </lineage>
</organism>
<proteinExistence type="predicted"/>
<dbReference type="Proteomes" id="UP001153269">
    <property type="component" value="Unassembled WGS sequence"/>
</dbReference>
<dbReference type="EMBL" id="CADEAL010001123">
    <property type="protein sequence ID" value="CAB1429311.1"/>
    <property type="molecule type" value="Genomic_DNA"/>
</dbReference>
<protein>
    <submittedName>
        <fullName evidence="2">Uncharacterized protein</fullName>
    </submittedName>
</protein>
<evidence type="ECO:0000256" key="1">
    <source>
        <dbReference type="SAM" id="MobiDB-lite"/>
    </source>
</evidence>
<sequence length="270" mass="29415">MKQANSEKEPTSTVACSEASAPSSSFTTPHSSSHTLTPDGLFSYSFVHFCGEREKRQRQRGRDERAGEGDWIDIGSRLFPRASAQFILFLSLTIGSSELLLVCQLVNRDCEPDVLFSINLPRLFPGYNPQPHTDIKVSQHGQARTLDSLRALAFISLSERLERDTESPSSSSSSSSSSVGACGSSGVMDDITQQGRSRRYYHVAGISMEPLGPSSAHRFGLLPDPSLLKGPAKWRNRVTVQTLGKHFAQAPVLHHFISSPAASPPSLALF</sequence>
<feature type="region of interest" description="Disordered" evidence="1">
    <location>
        <begin position="1"/>
        <end position="35"/>
    </location>
</feature>
<keyword evidence="3" id="KW-1185">Reference proteome</keyword>
<evidence type="ECO:0000313" key="2">
    <source>
        <dbReference type="EMBL" id="CAB1429311.1"/>
    </source>
</evidence>
<evidence type="ECO:0000313" key="3">
    <source>
        <dbReference type="Proteomes" id="UP001153269"/>
    </source>
</evidence>
<gene>
    <name evidence="2" type="ORF">PLEPLA_LOCUS17287</name>
</gene>
<name>A0A9N7UFK6_PLEPL</name>
<reference evidence="2" key="1">
    <citation type="submission" date="2020-03" db="EMBL/GenBank/DDBJ databases">
        <authorList>
            <person name="Weist P."/>
        </authorList>
    </citation>
    <scope>NUCLEOTIDE SEQUENCE</scope>
</reference>
<feature type="compositionally biased region" description="Basic and acidic residues" evidence="1">
    <location>
        <begin position="1"/>
        <end position="10"/>
    </location>
</feature>
<accession>A0A9N7UFK6</accession>
<dbReference type="AlphaFoldDB" id="A0A9N7UFK6"/>